<feature type="region of interest" description="Disordered" evidence="1">
    <location>
        <begin position="510"/>
        <end position="529"/>
    </location>
</feature>
<evidence type="ECO:0000256" key="1">
    <source>
        <dbReference type="SAM" id="MobiDB-lite"/>
    </source>
</evidence>
<comment type="caution">
    <text evidence="2">The sequence shown here is derived from an EMBL/GenBank/DDBJ whole genome shotgun (WGS) entry which is preliminary data.</text>
</comment>
<dbReference type="Proteomes" id="UP000186817">
    <property type="component" value="Unassembled WGS sequence"/>
</dbReference>
<reference evidence="2 3" key="1">
    <citation type="submission" date="2016-02" db="EMBL/GenBank/DDBJ databases">
        <title>Genome analysis of coral dinoflagellate symbionts highlights evolutionary adaptations to a symbiotic lifestyle.</title>
        <authorList>
            <person name="Aranda M."/>
            <person name="Li Y."/>
            <person name="Liew Y.J."/>
            <person name="Baumgarten S."/>
            <person name="Simakov O."/>
            <person name="Wilson M."/>
            <person name="Piel J."/>
            <person name="Ashoor H."/>
            <person name="Bougouffa S."/>
            <person name="Bajic V.B."/>
            <person name="Ryu T."/>
            <person name="Ravasi T."/>
            <person name="Bayer T."/>
            <person name="Micklem G."/>
            <person name="Kim H."/>
            <person name="Bhak J."/>
            <person name="Lajeunesse T.C."/>
            <person name="Voolstra C.R."/>
        </authorList>
    </citation>
    <scope>NUCLEOTIDE SEQUENCE [LARGE SCALE GENOMIC DNA]</scope>
    <source>
        <strain evidence="2 3">CCMP2467</strain>
    </source>
</reference>
<proteinExistence type="predicted"/>
<dbReference type="OrthoDB" id="448325at2759"/>
<feature type="compositionally biased region" description="Basic and acidic residues" evidence="1">
    <location>
        <begin position="516"/>
        <end position="529"/>
    </location>
</feature>
<evidence type="ECO:0000313" key="3">
    <source>
        <dbReference type="Proteomes" id="UP000186817"/>
    </source>
</evidence>
<dbReference type="SUPFAM" id="SSF53335">
    <property type="entry name" value="S-adenosyl-L-methionine-dependent methyltransferases"/>
    <property type="match status" value="1"/>
</dbReference>
<accession>A0A1Q9DR52</accession>
<feature type="region of interest" description="Disordered" evidence="1">
    <location>
        <begin position="188"/>
        <end position="216"/>
    </location>
</feature>
<keyword evidence="3" id="KW-1185">Reference proteome</keyword>
<dbReference type="InterPro" id="IPR029021">
    <property type="entry name" value="Prot-tyrosine_phosphatase-like"/>
</dbReference>
<dbReference type="Gene3D" id="3.40.50.150">
    <property type="entry name" value="Vaccinia Virus protein VP39"/>
    <property type="match status" value="1"/>
</dbReference>
<feature type="region of interest" description="Disordered" evidence="1">
    <location>
        <begin position="983"/>
        <end position="1107"/>
    </location>
</feature>
<protein>
    <submittedName>
        <fullName evidence="2">Uncharacterized protein</fullName>
    </submittedName>
</protein>
<evidence type="ECO:0000313" key="2">
    <source>
        <dbReference type="EMBL" id="OLP97660.1"/>
    </source>
</evidence>
<dbReference type="SUPFAM" id="SSF52799">
    <property type="entry name" value="(Phosphotyrosine protein) phosphatases II"/>
    <property type="match status" value="1"/>
</dbReference>
<organism evidence="2 3">
    <name type="scientific">Symbiodinium microadriaticum</name>
    <name type="common">Dinoflagellate</name>
    <name type="synonym">Zooxanthella microadriatica</name>
    <dbReference type="NCBI Taxonomy" id="2951"/>
    <lineage>
        <taxon>Eukaryota</taxon>
        <taxon>Sar</taxon>
        <taxon>Alveolata</taxon>
        <taxon>Dinophyceae</taxon>
        <taxon>Suessiales</taxon>
        <taxon>Symbiodiniaceae</taxon>
        <taxon>Symbiodinium</taxon>
    </lineage>
</organism>
<dbReference type="EMBL" id="LSRX01000425">
    <property type="protein sequence ID" value="OLP97660.1"/>
    <property type="molecule type" value="Genomic_DNA"/>
</dbReference>
<sequence length="1364" mass="151333">MGDVMHIDIDKTVSYIDQRMGQQEFIVLITAGPPCPDFSRIRKSPKGADGESGWLFQHMIDVEHKLRLKFQGRPVETVIENVLPHHSLRDHLLEMTESLCMSPIVLDAADGGLVHRKRLWWTSIDWPDIETKLSRHTPWSTSWNTDDDWPRLHNPVAADLQAPLQHKGFSLPTCLQQNNKLFHCLTTPSQHLDGRPMPQTNRSRPVSPSTTQRWQNDHQRYPPWQYEEQFLTQWPDGSFSTAPTELREQLQGLQMGYTERLAGGDHAQRDVALGNAWHLPTAVWILFLVLLGTANAAVPRSPYESALDKVVNLWIATKVPFGPPPRRSGSEYMPQFSWTEHLDWALHRDTNMTPKAIHGFLEFLRATGAAGRVSVVWSRVAVEGPWVLGAGVASLTMADPLGVYAAESLSAASAPESAYTALGEVSRQRAAQWRRQHGFEDDRDFAYAFGSYEEARATAGTLVAEAWAAIRASDQAALLGDLARSVEERTPNRRVRRTSTFLMRMAAKGRRVQPRVPRDRPQVQEEAPSEEHIEALSEAFFSLGALKPRGALTLQLEEEWRAALRRRVTAKVGASEKATIRGALLTWSELQVHMADRGREFPPDEVDLDSFLYNGTGAQSRALAGLKWLTKAGGLGYDLGGYSFKQDVHRAPKQAAVLEPPMVKILELAIQQRFEAKDPSWRALLGLWCCGFGVLRFVHVNRSRPMRLSKSTFHFHCIKGKQRTVRSGFDFAVPGFFISGWDWGSRWLAEWKELPSGAQAHSGIAFNEFGVPYTTAQAIKLAQDVFTPALGFGASDLSSYSFRRLGPTYAQLAGWSPESQLALGDWQDKGRVGQQQNSMALHYSSARYTTSVRRKLILCAAVGSLLDFQSWDVIPQSAVIRADNDGNTAMDAELNRDQHTLWQAPARVAEVQPRFHLPPAIPLPLASESRMPRQLNGKRLSAALRDGKTLCAAFQRDRCFGGDDCEDGRHRCAVMLQSGRVCGGTHSASTCHSKRALPAPPSPVKVGARPKSSSVVLLAKSAPTKKSRKASTDVEPKPVAPTKTPKPKKRPQSAQVEELPPLKRAPVADSPSTGSIPEPRTPPRQLVPREPDSPPPSYGASSGGAQPFYAWTDRRRSSDQGAEALFDRLATVNGRRAQAPTRLWTGHGGGELWLAGLPTTENMGAFPPCDIQVNYMQEMVSTRGGAALPGALQLQIALTDPRRRDAQWRECWPVIRQTLYTGGTVVGHCMAGRHRAATGQALVLSLVADVPFGEAQAMVGKLRQVQIYKVLPQNQVGDWIRQVRRNSTTGVVWPTPSGYFFTDRSQIHLKVGDGIPLCRHRQGSAAGQRLRNYTEVETVTEAQGYDRPFCRDCLQRAAAKFHPK</sequence>
<feature type="compositionally biased region" description="Polar residues" evidence="1">
    <location>
        <begin position="198"/>
        <end position="214"/>
    </location>
</feature>
<gene>
    <name evidence="2" type="ORF">AK812_SmicGene19987</name>
</gene>
<name>A0A1Q9DR52_SYMMI</name>
<dbReference type="InterPro" id="IPR029063">
    <property type="entry name" value="SAM-dependent_MTases_sf"/>
</dbReference>